<reference evidence="1" key="1">
    <citation type="submission" date="2023-07" db="EMBL/GenBank/DDBJ databases">
        <title>Genome content predicts the carbon catabolic preferences of heterotrophic bacteria.</title>
        <authorList>
            <person name="Gralka M."/>
        </authorList>
    </citation>
    <scope>NUCLEOTIDE SEQUENCE</scope>
    <source>
        <strain evidence="1">5G01</strain>
    </source>
</reference>
<keyword evidence="2" id="KW-1185">Reference proteome</keyword>
<dbReference type="EMBL" id="JAUYVO010000002">
    <property type="protein sequence ID" value="MDP2521771.1"/>
    <property type="molecule type" value="Genomic_DNA"/>
</dbReference>
<organism evidence="1 2">
    <name type="scientific">Neptunomonas phycophila</name>
    <dbReference type="NCBI Taxonomy" id="1572645"/>
    <lineage>
        <taxon>Bacteria</taxon>
        <taxon>Pseudomonadati</taxon>
        <taxon>Pseudomonadota</taxon>
        <taxon>Gammaproteobacteria</taxon>
        <taxon>Oceanospirillales</taxon>
        <taxon>Oceanospirillaceae</taxon>
        <taxon>Neptunomonas</taxon>
    </lineage>
</organism>
<gene>
    <name evidence="1" type="ORF">Q8W30_04230</name>
</gene>
<name>A0ABT9ERS9_9GAMM</name>
<comment type="caution">
    <text evidence="1">The sequence shown here is derived from an EMBL/GenBank/DDBJ whole genome shotgun (WGS) entry which is preliminary data.</text>
</comment>
<dbReference type="InterPro" id="IPR025130">
    <property type="entry name" value="DUF4056"/>
</dbReference>
<evidence type="ECO:0000313" key="2">
    <source>
        <dbReference type="Proteomes" id="UP001177341"/>
    </source>
</evidence>
<protein>
    <submittedName>
        <fullName evidence="1">DUF4056 domain-containing protein</fullName>
    </submittedName>
</protein>
<dbReference type="RefSeq" id="WP_305450242.1">
    <property type="nucleotide sequence ID" value="NZ_JAUYVO010000002.1"/>
</dbReference>
<dbReference type="Proteomes" id="UP001177341">
    <property type="component" value="Unassembled WGS sequence"/>
</dbReference>
<dbReference type="Pfam" id="PF13265">
    <property type="entry name" value="DUF4056"/>
    <property type="match status" value="1"/>
</dbReference>
<proteinExistence type="predicted"/>
<accession>A0ABT9ERS9</accession>
<sequence>MSKRHHIIDNDNLANKRFGLIYTKKCGWIDLGHAYPDSASKLWESILNERSQHNDSSSQNNFTVEYSQSMGSKKYNANTFVGKSKKFEIQKGLSLDIKKSIALSIVLKVSLEFETMQSNWFYSLITDSGFSSEDLISNIIGVYRAIYPTINFLEICQPVSKSESTYIWDKFGAVGALKNRTLSPYLYPLQDEPTTYPRKSVLPAILNTIKPTQEGSYFNEVR</sequence>
<evidence type="ECO:0000313" key="1">
    <source>
        <dbReference type="EMBL" id="MDP2521771.1"/>
    </source>
</evidence>